<dbReference type="AlphaFoldDB" id="A0A8K0DNT4"/>
<name>A0A8K0DNT4_IGNLU</name>
<evidence type="ECO:0000313" key="2">
    <source>
        <dbReference type="Proteomes" id="UP000801492"/>
    </source>
</evidence>
<organism evidence="1 2">
    <name type="scientific">Ignelater luminosus</name>
    <name type="common">Cucubano</name>
    <name type="synonym">Pyrophorus luminosus</name>
    <dbReference type="NCBI Taxonomy" id="2038154"/>
    <lineage>
        <taxon>Eukaryota</taxon>
        <taxon>Metazoa</taxon>
        <taxon>Ecdysozoa</taxon>
        <taxon>Arthropoda</taxon>
        <taxon>Hexapoda</taxon>
        <taxon>Insecta</taxon>
        <taxon>Pterygota</taxon>
        <taxon>Neoptera</taxon>
        <taxon>Endopterygota</taxon>
        <taxon>Coleoptera</taxon>
        <taxon>Polyphaga</taxon>
        <taxon>Elateriformia</taxon>
        <taxon>Elateroidea</taxon>
        <taxon>Elateridae</taxon>
        <taxon>Agrypninae</taxon>
        <taxon>Pyrophorini</taxon>
        <taxon>Ignelater</taxon>
    </lineage>
</organism>
<accession>A0A8K0DNT4</accession>
<dbReference type="Proteomes" id="UP000801492">
    <property type="component" value="Unassembled WGS sequence"/>
</dbReference>
<dbReference type="EMBL" id="VTPC01000939">
    <property type="protein sequence ID" value="KAF2903760.1"/>
    <property type="molecule type" value="Genomic_DNA"/>
</dbReference>
<dbReference type="OrthoDB" id="4327074at2759"/>
<keyword evidence="2" id="KW-1185">Reference proteome</keyword>
<evidence type="ECO:0000313" key="1">
    <source>
        <dbReference type="EMBL" id="KAF2903760.1"/>
    </source>
</evidence>
<comment type="caution">
    <text evidence="1">The sequence shown here is derived from an EMBL/GenBank/DDBJ whole genome shotgun (WGS) entry which is preliminary data.</text>
</comment>
<gene>
    <name evidence="1" type="ORF">ILUMI_02414</name>
</gene>
<sequence length="152" mass="17537">MGKAFLKKAPGTKFTDAPGSLKEQAFGYHARLLQYLRRGIEKSADIHFGLNPKEVGKLAYQYAVSLKKSTPQSWIKHEISEEDWFSLFLQSNPSMSIRTPESTSLAWASKVYEELSPALEALALRQQQDTYSSLEKLRRGEEVWWRKKEKRQ</sequence>
<reference evidence="1" key="1">
    <citation type="submission" date="2019-08" db="EMBL/GenBank/DDBJ databases">
        <title>The genome of the North American firefly Photinus pyralis.</title>
        <authorList>
            <consortium name="Photinus pyralis genome working group"/>
            <person name="Fallon T.R."/>
            <person name="Sander Lower S.E."/>
            <person name="Weng J.-K."/>
        </authorList>
    </citation>
    <scope>NUCLEOTIDE SEQUENCE</scope>
    <source>
        <strain evidence="1">TRF0915ILg1</strain>
        <tissue evidence="1">Whole body</tissue>
    </source>
</reference>
<protein>
    <submittedName>
        <fullName evidence="1">Uncharacterized protein</fullName>
    </submittedName>
</protein>
<proteinExistence type="predicted"/>